<reference evidence="4 5" key="1">
    <citation type="submission" date="2013-08" db="EMBL/GenBank/DDBJ databases">
        <authorList>
            <person name="Huang J."/>
            <person name="Wang G."/>
        </authorList>
    </citation>
    <scope>NUCLEOTIDE SEQUENCE [LARGE SCALE GENOMIC DNA]</scope>
    <source>
        <strain evidence="4 5">JSM 076056</strain>
    </source>
</reference>
<keyword evidence="2" id="KW-0812">Transmembrane</keyword>
<dbReference type="PANTHER" id="PTHR30576:SF10">
    <property type="entry name" value="SLL5057 PROTEIN"/>
    <property type="match status" value="1"/>
</dbReference>
<accession>A0A0A5GIG5</accession>
<sequence length="218" mass="25225">MDQNKRYDSFARRLEDKSRYSLVKRCTDVLCSIALLILMSPLLILISLLILWMDGMPIVFKQTRTGMNGEPFTIWKFRTMRQHNFEDEHQYDWGTGVPNQFVFKSSPGKHVTKLGMFLRKTSLDEIPQLVNVIRGDMSLIGPRPEIPAITDLYNEEQSRRLDVKPGLTGFAQVHGRSDMTHGEKINYDLHYVERCCLLLDLSIIWKTIKLVISSKGSY</sequence>
<dbReference type="GO" id="GO:0016780">
    <property type="term" value="F:phosphotransferase activity, for other substituted phosphate groups"/>
    <property type="evidence" value="ECO:0007669"/>
    <property type="project" value="TreeGrafter"/>
</dbReference>
<dbReference type="InterPro" id="IPR003362">
    <property type="entry name" value="Bact_transf"/>
</dbReference>
<organism evidence="4 5">
    <name type="scientific">Pontibacillus halophilus JSM 076056 = DSM 19796</name>
    <dbReference type="NCBI Taxonomy" id="1385510"/>
    <lineage>
        <taxon>Bacteria</taxon>
        <taxon>Bacillati</taxon>
        <taxon>Bacillota</taxon>
        <taxon>Bacilli</taxon>
        <taxon>Bacillales</taxon>
        <taxon>Bacillaceae</taxon>
        <taxon>Pontibacillus</taxon>
    </lineage>
</organism>
<evidence type="ECO:0000259" key="3">
    <source>
        <dbReference type="Pfam" id="PF02397"/>
    </source>
</evidence>
<dbReference type="Proteomes" id="UP000030528">
    <property type="component" value="Unassembled WGS sequence"/>
</dbReference>
<keyword evidence="4" id="KW-0808">Transferase</keyword>
<dbReference type="eggNOG" id="COG2148">
    <property type="taxonomic scope" value="Bacteria"/>
</dbReference>
<proteinExistence type="inferred from homology"/>
<evidence type="ECO:0000256" key="2">
    <source>
        <dbReference type="SAM" id="Phobius"/>
    </source>
</evidence>
<evidence type="ECO:0000313" key="4">
    <source>
        <dbReference type="EMBL" id="KGX93016.1"/>
    </source>
</evidence>
<keyword evidence="5" id="KW-1185">Reference proteome</keyword>
<comment type="caution">
    <text evidence="4">The sequence shown here is derived from an EMBL/GenBank/DDBJ whole genome shotgun (WGS) entry which is preliminary data.</text>
</comment>
<comment type="similarity">
    <text evidence="1">Belongs to the bacterial sugar transferase family.</text>
</comment>
<dbReference type="STRING" id="1385510.GCA_000425205_01673"/>
<name>A0A0A5GIG5_9BACI</name>
<protein>
    <submittedName>
        <fullName evidence="4">Sugar transferase</fullName>
    </submittedName>
</protein>
<keyword evidence="2" id="KW-0472">Membrane</keyword>
<evidence type="ECO:0000256" key="1">
    <source>
        <dbReference type="ARBA" id="ARBA00006464"/>
    </source>
</evidence>
<feature type="transmembrane region" description="Helical" evidence="2">
    <location>
        <begin position="29"/>
        <end position="53"/>
    </location>
</feature>
<dbReference type="EMBL" id="AVPE01000004">
    <property type="protein sequence ID" value="KGX93016.1"/>
    <property type="molecule type" value="Genomic_DNA"/>
</dbReference>
<dbReference type="PANTHER" id="PTHR30576">
    <property type="entry name" value="COLANIC BIOSYNTHESIS UDP-GLUCOSE LIPID CARRIER TRANSFERASE"/>
    <property type="match status" value="1"/>
</dbReference>
<dbReference type="Pfam" id="PF02397">
    <property type="entry name" value="Bac_transf"/>
    <property type="match status" value="1"/>
</dbReference>
<dbReference type="RefSeq" id="WP_051239746.1">
    <property type="nucleotide sequence ID" value="NZ_AULI01000006.1"/>
</dbReference>
<feature type="domain" description="Bacterial sugar transferase" evidence="3">
    <location>
        <begin position="24"/>
        <end position="212"/>
    </location>
</feature>
<evidence type="ECO:0000313" key="5">
    <source>
        <dbReference type="Proteomes" id="UP000030528"/>
    </source>
</evidence>
<keyword evidence="2" id="KW-1133">Transmembrane helix</keyword>
<dbReference type="AlphaFoldDB" id="A0A0A5GIG5"/>
<gene>
    <name evidence="4" type="ORF">N781_14205</name>
</gene>